<organism evidence="2 3">
    <name type="scientific">Kribbella amoyensis</name>
    <dbReference type="NCBI Taxonomy" id="996641"/>
    <lineage>
        <taxon>Bacteria</taxon>
        <taxon>Bacillati</taxon>
        <taxon>Actinomycetota</taxon>
        <taxon>Actinomycetes</taxon>
        <taxon>Propionibacteriales</taxon>
        <taxon>Kribbellaceae</taxon>
        <taxon>Kribbella</taxon>
    </lineage>
</organism>
<dbReference type="AlphaFoldDB" id="A0A561BJC0"/>
<dbReference type="InterPro" id="IPR043129">
    <property type="entry name" value="ATPase_NBD"/>
</dbReference>
<dbReference type="InterPro" id="IPR036388">
    <property type="entry name" value="WH-like_DNA-bd_sf"/>
</dbReference>
<dbReference type="InterPro" id="IPR036390">
    <property type="entry name" value="WH_DNA-bd_sf"/>
</dbReference>
<keyword evidence="3" id="KW-1185">Reference proteome</keyword>
<evidence type="ECO:0000256" key="1">
    <source>
        <dbReference type="ARBA" id="ARBA00006479"/>
    </source>
</evidence>
<protein>
    <submittedName>
        <fullName evidence="2">Putative NBD/HSP70 family sugar kinase</fullName>
    </submittedName>
</protein>
<proteinExistence type="inferred from homology"/>
<dbReference type="OrthoDB" id="3189808at2"/>
<dbReference type="CDD" id="cd00090">
    <property type="entry name" value="HTH_ARSR"/>
    <property type="match status" value="1"/>
</dbReference>
<name>A0A561BJC0_9ACTN</name>
<dbReference type="SUPFAM" id="SSF53067">
    <property type="entry name" value="Actin-like ATPase domain"/>
    <property type="match status" value="1"/>
</dbReference>
<dbReference type="Proteomes" id="UP000318380">
    <property type="component" value="Unassembled WGS sequence"/>
</dbReference>
<dbReference type="InterPro" id="IPR019885">
    <property type="entry name" value="Tscrpt_reg_HTH_AsnC-type_CS"/>
</dbReference>
<dbReference type="SUPFAM" id="SSF46785">
    <property type="entry name" value="Winged helix' DNA-binding domain"/>
    <property type="match status" value="1"/>
</dbReference>
<comment type="caution">
    <text evidence="2">The sequence shown here is derived from an EMBL/GenBank/DDBJ whole genome shotgun (WGS) entry which is preliminary data.</text>
</comment>
<dbReference type="PANTHER" id="PTHR18964:SF173">
    <property type="entry name" value="GLUCOKINASE"/>
    <property type="match status" value="1"/>
</dbReference>
<dbReference type="PROSITE" id="PS00519">
    <property type="entry name" value="HTH_ASNC_1"/>
    <property type="match status" value="1"/>
</dbReference>
<dbReference type="RefSeq" id="WP_145801211.1">
    <property type="nucleotide sequence ID" value="NZ_VIVK01000001.1"/>
</dbReference>
<sequence length="391" mass="40970">MDEDVITTSSPSSAAILAAIRDAGGVSRADLAARTGLSKAIVSERVRWLVESGLVEETGANASTGGRRGTALSLNRSRGVVAAAEVAMTHIQVTVYSLAHELLWEERVPVSMRQGPGVVLGELEEAIGRGLAATEAHLPLCGIGVGIAGPVEFETGRTIHPPVHPDWHDQPVRDRLQDRFGVPARVDNEVNLMALAERTVGKGREVRDLLVIKLGSWVGAGLISNGKLHRGAQGSAGSLVTSQGGDQIAEQAELLAKSGRSPRLAAAVEAGQEITAQLVVECAQRGDAACRELLDKAAEHIGQVLSVVVDFFNPATIVVTGRMAAGNDLLARIRETIYGRSLALATRDLQIVPSALGDEAASLGAALMIIDEITSAQLLTRTAVQLSGSLR</sequence>
<dbReference type="EMBL" id="VIVK01000001">
    <property type="protein sequence ID" value="TWD78979.1"/>
    <property type="molecule type" value="Genomic_DNA"/>
</dbReference>
<evidence type="ECO:0000313" key="3">
    <source>
        <dbReference type="Proteomes" id="UP000318380"/>
    </source>
</evidence>
<keyword evidence="2" id="KW-0808">Transferase</keyword>
<dbReference type="PANTHER" id="PTHR18964">
    <property type="entry name" value="ROK (REPRESSOR, ORF, KINASE) FAMILY"/>
    <property type="match status" value="1"/>
</dbReference>
<dbReference type="InterPro" id="IPR011991">
    <property type="entry name" value="ArsR-like_HTH"/>
</dbReference>
<dbReference type="InterPro" id="IPR000600">
    <property type="entry name" value="ROK"/>
</dbReference>
<keyword evidence="2" id="KW-0418">Kinase</keyword>
<reference evidence="2 3" key="1">
    <citation type="submission" date="2019-06" db="EMBL/GenBank/DDBJ databases">
        <title>Sequencing the genomes of 1000 actinobacteria strains.</title>
        <authorList>
            <person name="Klenk H.-P."/>
        </authorList>
    </citation>
    <scope>NUCLEOTIDE SEQUENCE [LARGE SCALE GENOMIC DNA]</scope>
    <source>
        <strain evidence="2 3">DSM 24683</strain>
    </source>
</reference>
<comment type="similarity">
    <text evidence="1">Belongs to the ROK (NagC/XylR) family.</text>
</comment>
<evidence type="ECO:0000313" key="2">
    <source>
        <dbReference type="EMBL" id="TWD78979.1"/>
    </source>
</evidence>
<dbReference type="Pfam" id="PF13412">
    <property type="entry name" value="HTH_24"/>
    <property type="match status" value="1"/>
</dbReference>
<accession>A0A561BJC0</accession>
<gene>
    <name evidence="2" type="ORF">FB561_0027</name>
</gene>
<dbReference type="GO" id="GO:0016301">
    <property type="term" value="F:kinase activity"/>
    <property type="evidence" value="ECO:0007669"/>
    <property type="project" value="UniProtKB-KW"/>
</dbReference>
<dbReference type="Gene3D" id="1.10.10.10">
    <property type="entry name" value="Winged helix-like DNA-binding domain superfamily/Winged helix DNA-binding domain"/>
    <property type="match status" value="1"/>
</dbReference>
<dbReference type="Pfam" id="PF00480">
    <property type="entry name" value="ROK"/>
    <property type="match status" value="2"/>
</dbReference>
<dbReference type="CDD" id="cd23763">
    <property type="entry name" value="ASKHA_ATPase_ROK"/>
    <property type="match status" value="1"/>
</dbReference>
<dbReference type="Gene3D" id="3.30.420.40">
    <property type="match status" value="2"/>
</dbReference>